<protein>
    <submittedName>
        <fullName evidence="1">SRPBCC family protein</fullName>
    </submittedName>
</protein>
<dbReference type="InterPro" id="IPR019587">
    <property type="entry name" value="Polyketide_cyclase/dehydratase"/>
</dbReference>
<accession>A0ABS9X7M4</accession>
<name>A0ABS9X7M4_9GAMM</name>
<dbReference type="Proteomes" id="UP001139646">
    <property type="component" value="Unassembled WGS sequence"/>
</dbReference>
<dbReference type="Pfam" id="PF10604">
    <property type="entry name" value="Polyketide_cyc2"/>
    <property type="match status" value="1"/>
</dbReference>
<dbReference type="CDD" id="cd07818">
    <property type="entry name" value="SRPBCC_1"/>
    <property type="match status" value="1"/>
</dbReference>
<gene>
    <name evidence="1" type="ORF">L3081_21450</name>
</gene>
<dbReference type="SUPFAM" id="SSF55961">
    <property type="entry name" value="Bet v1-like"/>
    <property type="match status" value="1"/>
</dbReference>
<sequence length="179" mass="20336">MIKKISIIIVIILALPLVAALFVSNNYAVEREVTINRSKTEVFNYIKQLKNQDNYSKWANIDPTMEKSYRGTDATVGFVSAWHSNNEEVGTGEQEIIKITEGKQIDYELRFISPFESTSPAYMATIAMAEQQTKVVWGFEGHMDYPTNLMLAFMDFEKIIGDDLQTGLDKLKIILESNP</sequence>
<dbReference type="EMBL" id="JAKKSL010000005">
    <property type="protein sequence ID" value="MCI2285491.1"/>
    <property type="molecule type" value="Genomic_DNA"/>
</dbReference>
<comment type="caution">
    <text evidence="1">The sequence shown here is derived from an EMBL/GenBank/DDBJ whole genome shotgun (WGS) entry which is preliminary data.</text>
</comment>
<keyword evidence="2" id="KW-1185">Reference proteome</keyword>
<dbReference type="Gene3D" id="3.30.530.20">
    <property type="match status" value="1"/>
</dbReference>
<proteinExistence type="predicted"/>
<dbReference type="InterPro" id="IPR023393">
    <property type="entry name" value="START-like_dom_sf"/>
</dbReference>
<organism evidence="1 2">
    <name type="scientific">Colwellia maritima</name>
    <dbReference type="NCBI Taxonomy" id="2912588"/>
    <lineage>
        <taxon>Bacteria</taxon>
        <taxon>Pseudomonadati</taxon>
        <taxon>Pseudomonadota</taxon>
        <taxon>Gammaproteobacteria</taxon>
        <taxon>Alteromonadales</taxon>
        <taxon>Colwelliaceae</taxon>
        <taxon>Colwellia</taxon>
    </lineage>
</organism>
<reference evidence="1" key="1">
    <citation type="submission" date="2022-01" db="EMBL/GenBank/DDBJ databases">
        <title>Colwellia maritima, isolated from seawater.</title>
        <authorList>
            <person name="Kristyanto S."/>
            <person name="Jung J."/>
            <person name="Jeon C.O."/>
        </authorList>
    </citation>
    <scope>NUCLEOTIDE SEQUENCE</scope>
    <source>
        <strain evidence="1">MSW7</strain>
    </source>
</reference>
<dbReference type="RefSeq" id="WP_242288371.1">
    <property type="nucleotide sequence ID" value="NZ_JAKKSL010000005.1"/>
</dbReference>
<evidence type="ECO:0000313" key="1">
    <source>
        <dbReference type="EMBL" id="MCI2285491.1"/>
    </source>
</evidence>
<evidence type="ECO:0000313" key="2">
    <source>
        <dbReference type="Proteomes" id="UP001139646"/>
    </source>
</evidence>